<sequence length="691" mass="76261">MNKMKTFNIKTKVSAFVALFLITISVSAQIDRSKQPKAGPEPEITLEVPGEFELKNGLKVLVVENHKLPRVSYSLRIDNNPIATGKKAGVESLIGSMLGNGSTSISKDDFNEEIDFLGANLNFGFSGGFASSLSKYSDRILELMADAAINPLLTEEEFNKEKTKLIESLKQNEKSIDAIGGRVGRALSYGTNHPYGEYTTEETINNVSFGDAVAFYEKYFNPNNAYLVVIGDVDFSTIKKQVKKHFGEWDKSVEVTTTLPEVNPNAQYTQINFVDLPTASQSSISVTNNVDLKMNDKDYHAALITNNILGGGGEGYLFKNLREDKGYTYGAYSSLGANRYGASRFNATAKVRNMVTDSAVVEALKEINRIKTEPVDAQTLKDAKAKYVGRFIMGLENPRTVANYALNIKLNNLPKDFYTKYLQNINDVSVEDVKRVANRFFKPENARVVVIGKGSDVIENLEKTGIPIKYYDAYANAVEKPTYEIEMPADMNANKVLNAYIAAIGGQDKLDKVNSVYITAEAELQPGVMMNLEMKKTVKNQSLSEATAMGQSIMKSVIDGEVGYIIMQGQRKDLSGDELKDAQVESSPFPEVNYLNGGVTLEKIEKVEGGNAYKINVGNTKSIYYSVDTGLKIMEVETSEAGSSTTYFLNYQEVSGVKFPFTMGKTFGPRKIDFIIKEIKVNEGVTDADFD</sequence>
<feature type="chain" id="PRO_5019121865" evidence="1">
    <location>
        <begin position="29"/>
        <end position="691"/>
    </location>
</feature>
<keyword evidence="1" id="KW-0732">Signal</keyword>
<dbReference type="Proteomes" id="UP000284892">
    <property type="component" value="Unassembled WGS sequence"/>
</dbReference>
<dbReference type="PANTHER" id="PTHR11851:SF225">
    <property type="entry name" value="NON-PEPTIDASE HOMOLOG YMXG"/>
    <property type="match status" value="1"/>
</dbReference>
<evidence type="ECO:0000259" key="2">
    <source>
        <dbReference type="Pfam" id="PF05193"/>
    </source>
</evidence>
<dbReference type="AlphaFoldDB" id="A0A420DWX7"/>
<dbReference type="Pfam" id="PF05193">
    <property type="entry name" value="Peptidase_M16_C"/>
    <property type="match status" value="1"/>
</dbReference>
<dbReference type="SUPFAM" id="SSF63411">
    <property type="entry name" value="LuxS/MPP-like metallohydrolase"/>
    <property type="match status" value="2"/>
</dbReference>
<dbReference type="Gene3D" id="3.30.830.10">
    <property type="entry name" value="Metalloenzyme, LuxS/M16 peptidase-like"/>
    <property type="match status" value="2"/>
</dbReference>
<evidence type="ECO:0000313" key="3">
    <source>
        <dbReference type="EMBL" id="RKE98713.1"/>
    </source>
</evidence>
<dbReference type="InterPro" id="IPR007863">
    <property type="entry name" value="Peptidase_M16_C"/>
</dbReference>
<keyword evidence="4" id="KW-1185">Reference proteome</keyword>
<reference evidence="3 4" key="1">
    <citation type="submission" date="2018-09" db="EMBL/GenBank/DDBJ databases">
        <title>Genomic Encyclopedia of Archaeal and Bacterial Type Strains, Phase II (KMG-II): from individual species to whole genera.</title>
        <authorList>
            <person name="Goeker M."/>
        </authorList>
    </citation>
    <scope>NUCLEOTIDE SEQUENCE [LARGE SCALE GENOMIC DNA]</scope>
    <source>
        <strain evidence="3 4">DSM 26283</strain>
    </source>
</reference>
<dbReference type="EMBL" id="RAQJ01000001">
    <property type="protein sequence ID" value="RKE98713.1"/>
    <property type="molecule type" value="Genomic_DNA"/>
</dbReference>
<protein>
    <submittedName>
        <fullName evidence="3">Putative Zn-dependent peptidase</fullName>
    </submittedName>
</protein>
<feature type="domain" description="Peptidase M16 C-terminal" evidence="2">
    <location>
        <begin position="207"/>
        <end position="386"/>
    </location>
</feature>
<organism evidence="3 4">
    <name type="scientific">Ichthyenterobacterium magnum</name>
    <dbReference type="NCBI Taxonomy" id="1230530"/>
    <lineage>
        <taxon>Bacteria</taxon>
        <taxon>Pseudomonadati</taxon>
        <taxon>Bacteroidota</taxon>
        <taxon>Flavobacteriia</taxon>
        <taxon>Flavobacteriales</taxon>
        <taxon>Flavobacteriaceae</taxon>
        <taxon>Ichthyenterobacterium</taxon>
    </lineage>
</organism>
<evidence type="ECO:0000313" key="4">
    <source>
        <dbReference type="Proteomes" id="UP000284892"/>
    </source>
</evidence>
<gene>
    <name evidence="3" type="ORF">BXY80_0806</name>
</gene>
<dbReference type="InterPro" id="IPR050361">
    <property type="entry name" value="MPP/UQCRC_Complex"/>
</dbReference>
<comment type="caution">
    <text evidence="3">The sequence shown here is derived from an EMBL/GenBank/DDBJ whole genome shotgun (WGS) entry which is preliminary data.</text>
</comment>
<feature type="signal peptide" evidence="1">
    <location>
        <begin position="1"/>
        <end position="28"/>
    </location>
</feature>
<accession>A0A420DWX7</accession>
<dbReference type="InterPro" id="IPR011249">
    <property type="entry name" value="Metalloenz_LuxS/M16"/>
</dbReference>
<dbReference type="GO" id="GO:0046872">
    <property type="term" value="F:metal ion binding"/>
    <property type="evidence" value="ECO:0007669"/>
    <property type="project" value="InterPro"/>
</dbReference>
<proteinExistence type="predicted"/>
<evidence type="ECO:0000256" key="1">
    <source>
        <dbReference type="SAM" id="SignalP"/>
    </source>
</evidence>
<dbReference type="PANTHER" id="PTHR11851">
    <property type="entry name" value="METALLOPROTEASE"/>
    <property type="match status" value="1"/>
</dbReference>
<name>A0A420DWX7_9FLAO</name>